<dbReference type="RefSeq" id="WP_157568436.1">
    <property type="nucleotide sequence ID" value="NZ_WPIK01000014.1"/>
</dbReference>
<accession>A0A7K1SZT6</accession>
<evidence type="ECO:0000256" key="1">
    <source>
        <dbReference type="SAM" id="MobiDB-lite"/>
    </source>
</evidence>
<reference evidence="2 3" key="1">
    <citation type="submission" date="2019-12" db="EMBL/GenBank/DDBJ databases">
        <title>Mucilaginibacter sp. HMF7410 genome sequencing and assembly.</title>
        <authorList>
            <person name="Kang H."/>
            <person name="Cha I."/>
            <person name="Kim H."/>
            <person name="Joh K."/>
        </authorList>
    </citation>
    <scope>NUCLEOTIDE SEQUENCE [LARGE SCALE GENOMIC DNA]</scope>
    <source>
        <strain evidence="2 3">HMF7410</strain>
    </source>
</reference>
<name>A0A7K1SZT6_9SPHI</name>
<organism evidence="2 3">
    <name type="scientific">Mucilaginibacter arboris</name>
    <dbReference type="NCBI Taxonomy" id="2682090"/>
    <lineage>
        <taxon>Bacteria</taxon>
        <taxon>Pseudomonadati</taxon>
        <taxon>Bacteroidota</taxon>
        <taxon>Sphingobacteriia</taxon>
        <taxon>Sphingobacteriales</taxon>
        <taxon>Sphingobacteriaceae</taxon>
        <taxon>Mucilaginibacter</taxon>
    </lineage>
</organism>
<proteinExistence type="predicted"/>
<feature type="region of interest" description="Disordered" evidence="1">
    <location>
        <begin position="1"/>
        <end position="77"/>
    </location>
</feature>
<dbReference type="Proteomes" id="UP000462014">
    <property type="component" value="Unassembled WGS sequence"/>
</dbReference>
<dbReference type="AlphaFoldDB" id="A0A7K1SZT6"/>
<feature type="compositionally biased region" description="Basic and acidic residues" evidence="1">
    <location>
        <begin position="66"/>
        <end position="77"/>
    </location>
</feature>
<gene>
    <name evidence="2" type="ORF">GO621_14895</name>
</gene>
<evidence type="ECO:0000313" key="3">
    <source>
        <dbReference type="Proteomes" id="UP000462014"/>
    </source>
</evidence>
<comment type="caution">
    <text evidence="2">The sequence shown here is derived from an EMBL/GenBank/DDBJ whole genome shotgun (WGS) entry which is preliminary data.</text>
</comment>
<keyword evidence="3" id="KW-1185">Reference proteome</keyword>
<sequence length="77" mass="8437">MAKDREGKFTPQKGKPSGSDKNTDGLRDAFAGTDPETDETLTEKYMDGPDTPAANVPLRHVNRNVNKGEDTTDRDNT</sequence>
<protein>
    <submittedName>
        <fullName evidence="2">Uncharacterized protein</fullName>
    </submittedName>
</protein>
<evidence type="ECO:0000313" key="2">
    <source>
        <dbReference type="EMBL" id="MVN22813.1"/>
    </source>
</evidence>
<dbReference type="EMBL" id="WPIK01000014">
    <property type="protein sequence ID" value="MVN22813.1"/>
    <property type="molecule type" value="Genomic_DNA"/>
</dbReference>